<name>A0A1M7CI50_9GAMM</name>
<dbReference type="AlphaFoldDB" id="A0A1M7CI50"/>
<dbReference type="SUPFAM" id="SSF103025">
    <property type="entry name" value="Folate-binding domain"/>
    <property type="match status" value="1"/>
</dbReference>
<accession>A0A1M7CI50</accession>
<protein>
    <submittedName>
        <fullName evidence="2">N-methylglutamate dehydrogenase subunit D</fullName>
    </submittedName>
</protein>
<gene>
    <name evidence="2" type="ORF">SAMN05216288_2138</name>
</gene>
<dbReference type="OrthoDB" id="9179874at2"/>
<dbReference type="Pfam" id="PF01571">
    <property type="entry name" value="GCV_T"/>
    <property type="match status" value="1"/>
</dbReference>
<dbReference type="Proteomes" id="UP000184305">
    <property type="component" value="Unassembled WGS sequence"/>
</dbReference>
<sequence length="224" mass="24314">MSLNIRDHAERSPVYELHGNAPLTLLGERLFVAGAVSDSEQLQRCALVDLSNLPRVGFRGTDAAAYLQNKGYQLPDRPNQACLQHTGEQVLRLSQTEYFLLGSLTDGGARIAADEAGWHYDESLANYLLPRQDSHTWLALTGAHLPELFAKICGVDLRTEAFPFGAVAQTSVARLNAIVVNGSTANLPVFHLLCDRASAHYLWGALLDAMDEFGGKAAGIEALQ</sequence>
<evidence type="ECO:0000313" key="2">
    <source>
        <dbReference type="EMBL" id="SHL66827.1"/>
    </source>
</evidence>
<evidence type="ECO:0000259" key="1">
    <source>
        <dbReference type="Pfam" id="PF01571"/>
    </source>
</evidence>
<dbReference type="STRING" id="1220495.SAMN05216288_2138"/>
<evidence type="ECO:0000313" key="3">
    <source>
        <dbReference type="Proteomes" id="UP000184305"/>
    </source>
</evidence>
<dbReference type="InterPro" id="IPR027266">
    <property type="entry name" value="TrmE/GcvT-like"/>
</dbReference>
<organism evidence="2 3">
    <name type="scientific">Phytopseudomonas punonensis</name>
    <dbReference type="NCBI Taxonomy" id="1220495"/>
    <lineage>
        <taxon>Bacteria</taxon>
        <taxon>Pseudomonadati</taxon>
        <taxon>Pseudomonadota</taxon>
        <taxon>Gammaproteobacteria</taxon>
        <taxon>Pseudomonadales</taxon>
        <taxon>Pseudomonadaceae</taxon>
        <taxon>Phytopseudomonas</taxon>
    </lineage>
</organism>
<keyword evidence="3" id="KW-1185">Reference proteome</keyword>
<reference evidence="3" key="1">
    <citation type="submission" date="2016-11" db="EMBL/GenBank/DDBJ databases">
        <authorList>
            <person name="Varghese N."/>
            <person name="Submissions S."/>
        </authorList>
    </citation>
    <scope>NUCLEOTIDE SEQUENCE [LARGE SCALE GENOMIC DNA]</scope>
    <source>
        <strain evidence="3">CECT 8089</strain>
    </source>
</reference>
<dbReference type="Gene3D" id="3.30.1360.120">
    <property type="entry name" value="Probable tRNA modification gtpase trme, domain 1"/>
    <property type="match status" value="1"/>
</dbReference>
<dbReference type="InterPro" id="IPR006222">
    <property type="entry name" value="GCVT_N"/>
</dbReference>
<dbReference type="EMBL" id="FRBQ01000002">
    <property type="protein sequence ID" value="SHL66827.1"/>
    <property type="molecule type" value="Genomic_DNA"/>
</dbReference>
<proteinExistence type="predicted"/>
<feature type="domain" description="GCVT N-terminal" evidence="1">
    <location>
        <begin position="126"/>
        <end position="223"/>
    </location>
</feature>